<accession>A0A0N8UHE1</accession>
<evidence type="ECO:0000313" key="1">
    <source>
        <dbReference type="EMBL" id="KQA22538.1"/>
    </source>
</evidence>
<reference evidence="1 2" key="1">
    <citation type="journal article" date="2015" name="Genome Biol. Evol.">
        <title>The Dynamics of Genetic Interactions between Vibrio metoecus and Vibrio cholerae, Two Close Relatives Co-Occurring in the Environment.</title>
        <authorList>
            <person name="Orata F.D."/>
            <person name="Kirchberger P.C."/>
            <person name="Meheust R."/>
            <person name="Barlow E.J."/>
            <person name="Tarr C.L."/>
            <person name="Boucher Y."/>
        </authorList>
    </citation>
    <scope>NUCLEOTIDE SEQUENCE [LARGE SCALE GENOMIC DNA]</scope>
    <source>
        <strain evidence="1 2">08-2459</strain>
    </source>
</reference>
<gene>
    <name evidence="1" type="ORF">AAY55_16825</name>
</gene>
<dbReference type="PATRIC" id="fig|1481663.8.peg.3481"/>
<dbReference type="EMBL" id="LCUF01000035">
    <property type="protein sequence ID" value="KQA22538.1"/>
    <property type="molecule type" value="Genomic_DNA"/>
</dbReference>
<comment type="caution">
    <text evidence="1">The sequence shown here is derived from an EMBL/GenBank/DDBJ whole genome shotgun (WGS) entry which is preliminary data.</text>
</comment>
<evidence type="ECO:0000313" key="2">
    <source>
        <dbReference type="Proteomes" id="UP000053724"/>
    </source>
</evidence>
<organism evidence="1 2">
    <name type="scientific">Vibrio metoecus</name>
    <dbReference type="NCBI Taxonomy" id="1481663"/>
    <lineage>
        <taxon>Bacteria</taxon>
        <taxon>Pseudomonadati</taxon>
        <taxon>Pseudomonadota</taxon>
        <taxon>Gammaproteobacteria</taxon>
        <taxon>Vibrionales</taxon>
        <taxon>Vibrionaceae</taxon>
        <taxon>Vibrio</taxon>
    </lineage>
</organism>
<protein>
    <submittedName>
        <fullName evidence="1">Uncharacterized protein</fullName>
    </submittedName>
</protein>
<dbReference type="Proteomes" id="UP000053724">
    <property type="component" value="Unassembled WGS sequence"/>
</dbReference>
<dbReference type="AlphaFoldDB" id="A0A0N8UHE1"/>
<sequence>MAQSGMKDVIVERFDPLGFPVLVVEATSENNTKARLIYVGTNIANQHYHYYICTEKIMMMKWCGRILWIA</sequence>
<proteinExistence type="predicted"/>
<name>A0A0N8UHE1_VIBMT</name>